<reference evidence="1 2" key="1">
    <citation type="submission" date="2014-04" db="EMBL/GenBank/DDBJ databases">
        <authorList>
            <consortium name="DOE Joint Genome Institute"/>
            <person name="Kuo A."/>
            <person name="Kohler A."/>
            <person name="Costa M.D."/>
            <person name="Nagy L.G."/>
            <person name="Floudas D."/>
            <person name="Copeland A."/>
            <person name="Barry K.W."/>
            <person name="Cichocki N."/>
            <person name="Veneault-Fourrey C."/>
            <person name="LaButti K."/>
            <person name="Lindquist E.A."/>
            <person name="Lipzen A."/>
            <person name="Lundell T."/>
            <person name="Morin E."/>
            <person name="Murat C."/>
            <person name="Sun H."/>
            <person name="Tunlid A."/>
            <person name="Henrissat B."/>
            <person name="Grigoriev I.V."/>
            <person name="Hibbett D.S."/>
            <person name="Martin F."/>
            <person name="Nordberg H.P."/>
            <person name="Cantor M.N."/>
            <person name="Hua S.X."/>
        </authorList>
    </citation>
    <scope>NUCLEOTIDE SEQUENCE [LARGE SCALE GENOMIC DNA]</scope>
    <source>
        <strain evidence="1 2">Marx 270</strain>
    </source>
</reference>
<dbReference type="HOGENOM" id="CLU_324678_0_0_1"/>
<dbReference type="STRING" id="870435.A0A0C3MZK6"/>
<organism evidence="1 2">
    <name type="scientific">Pisolithus tinctorius Marx 270</name>
    <dbReference type="NCBI Taxonomy" id="870435"/>
    <lineage>
        <taxon>Eukaryota</taxon>
        <taxon>Fungi</taxon>
        <taxon>Dikarya</taxon>
        <taxon>Basidiomycota</taxon>
        <taxon>Agaricomycotina</taxon>
        <taxon>Agaricomycetes</taxon>
        <taxon>Agaricomycetidae</taxon>
        <taxon>Boletales</taxon>
        <taxon>Sclerodermatineae</taxon>
        <taxon>Pisolithaceae</taxon>
        <taxon>Pisolithus</taxon>
    </lineage>
</organism>
<name>A0A0C3MZK6_PISTI</name>
<dbReference type="AlphaFoldDB" id="A0A0C3MZK6"/>
<proteinExistence type="predicted"/>
<evidence type="ECO:0000313" key="2">
    <source>
        <dbReference type="Proteomes" id="UP000054217"/>
    </source>
</evidence>
<evidence type="ECO:0000313" key="1">
    <source>
        <dbReference type="EMBL" id="KIN94304.1"/>
    </source>
</evidence>
<sequence length="889" mass="99104">MSSVVLFSTSLTYTNSSQTSIQILSTATSLDSPYIPSHSPRLLETSSLIVSQLHFTIASISSTVKFALYSPIMLPPMMMKTMTMTIFAMAPTLSVQLAVRFRDQKRFHSVQVGKITAAMTGSAATSFTGRSRWVSASDFCNRALPHQDFVDKVDGDDQPQTLRFENTYVLDVSRLDVAHRSGRYVYNHIVTPLLRAWAHPSVIQPIRDTVVAFRPNIIPFLFIWATYPITSLQDRMWRMYRALADNPNLDDKQMDPSFVEMMSMLERILNYAHTGSAQVLIRGLMDRVWLSLGVIHDGLPAISSSFISYGSLTADSVAIRSEDWPVDRATRRPMTSSRRVQQLTYGEDHYETYEAKFTIRHAINHFPQDRYPSIQNDPLRVACYAAEIALRIYFDDVKNLVNKNVMLELSPLLLSTSSAVRSAARSRQHALASWLDSSLPLSYNPTTFQFLLLAVRPLTDGDLNLIHSSTGPKPLSFFVSEILYMCNHPNSRRRPPFIKGGNFLPVIQMASKEILAIADAELLQHADRLVFLSDALLRAARELQVNHVPWSPNPSGRSGNPSSIISHHTWLNLGHSDAPLTSPNAPFLSAHQSALAIARRTSEHIQASDPRGRWSVLAIGLPAFNSILHKSIPPSEFVLENASLDGSPQYVRDAYNHAISSFNPSLPLHQLAVFVALIFANLLPSAFAPKDIASPSTFDAYLPYIRSLKWVARKKSKGTTDKDPFIVMVITFILCLYDHDSPIIKRLLACESLDNWVSKHSTKGITAFMLCRLGLAIPTNSRAFRSARWLKDIKPLSHSQITTKHATISQLLRDSQKFGAYNAILSLAGISTIDALVDAGCLPSRNLPLPPSLSLPSSSKRTFDYMDADDGLTIASIDTFNKQKSARKY</sequence>
<keyword evidence="2" id="KW-1185">Reference proteome</keyword>
<dbReference type="Proteomes" id="UP000054217">
    <property type="component" value="Unassembled WGS sequence"/>
</dbReference>
<gene>
    <name evidence="1" type="ORF">M404DRAFT_940888</name>
</gene>
<accession>A0A0C3MZK6</accession>
<dbReference type="OrthoDB" id="2736611at2759"/>
<reference evidence="2" key="2">
    <citation type="submission" date="2015-01" db="EMBL/GenBank/DDBJ databases">
        <title>Evolutionary Origins and Diversification of the Mycorrhizal Mutualists.</title>
        <authorList>
            <consortium name="DOE Joint Genome Institute"/>
            <consortium name="Mycorrhizal Genomics Consortium"/>
            <person name="Kohler A."/>
            <person name="Kuo A."/>
            <person name="Nagy L.G."/>
            <person name="Floudas D."/>
            <person name="Copeland A."/>
            <person name="Barry K.W."/>
            <person name="Cichocki N."/>
            <person name="Veneault-Fourrey C."/>
            <person name="LaButti K."/>
            <person name="Lindquist E.A."/>
            <person name="Lipzen A."/>
            <person name="Lundell T."/>
            <person name="Morin E."/>
            <person name="Murat C."/>
            <person name="Riley R."/>
            <person name="Ohm R."/>
            <person name="Sun H."/>
            <person name="Tunlid A."/>
            <person name="Henrissat B."/>
            <person name="Grigoriev I.V."/>
            <person name="Hibbett D.S."/>
            <person name="Martin F."/>
        </authorList>
    </citation>
    <scope>NUCLEOTIDE SEQUENCE [LARGE SCALE GENOMIC DNA]</scope>
    <source>
        <strain evidence="2">Marx 270</strain>
    </source>
</reference>
<dbReference type="InParanoid" id="A0A0C3MZK6"/>
<protein>
    <submittedName>
        <fullName evidence="1">Uncharacterized protein</fullName>
    </submittedName>
</protein>
<dbReference type="EMBL" id="KN832104">
    <property type="protein sequence ID" value="KIN94304.1"/>
    <property type="molecule type" value="Genomic_DNA"/>
</dbReference>